<keyword evidence="1" id="KW-0472">Membrane</keyword>
<gene>
    <name evidence="2" type="ORF">PAPYR_4486</name>
</gene>
<accession>A0ABQ8UPJ1</accession>
<evidence type="ECO:0000256" key="1">
    <source>
        <dbReference type="SAM" id="Phobius"/>
    </source>
</evidence>
<evidence type="ECO:0000313" key="3">
    <source>
        <dbReference type="Proteomes" id="UP001141327"/>
    </source>
</evidence>
<keyword evidence="1" id="KW-0812">Transmembrane</keyword>
<reference evidence="2" key="1">
    <citation type="journal article" date="2022" name="bioRxiv">
        <title>Genomics of Preaxostyla Flagellates Illuminates Evolutionary Transitions and the Path Towards Mitochondrial Loss.</title>
        <authorList>
            <person name="Novak L.V.F."/>
            <person name="Treitli S.C."/>
            <person name="Pyrih J."/>
            <person name="Halakuc P."/>
            <person name="Pipaliya S.V."/>
            <person name="Vacek V."/>
            <person name="Brzon O."/>
            <person name="Soukal P."/>
            <person name="Eme L."/>
            <person name="Dacks J.B."/>
            <person name="Karnkowska A."/>
            <person name="Elias M."/>
            <person name="Hampl V."/>
        </authorList>
    </citation>
    <scope>NUCLEOTIDE SEQUENCE</scope>
    <source>
        <strain evidence="2">RCP-MX</strain>
    </source>
</reference>
<organism evidence="2 3">
    <name type="scientific">Paratrimastix pyriformis</name>
    <dbReference type="NCBI Taxonomy" id="342808"/>
    <lineage>
        <taxon>Eukaryota</taxon>
        <taxon>Metamonada</taxon>
        <taxon>Preaxostyla</taxon>
        <taxon>Paratrimastigidae</taxon>
        <taxon>Paratrimastix</taxon>
    </lineage>
</organism>
<feature type="transmembrane region" description="Helical" evidence="1">
    <location>
        <begin position="141"/>
        <end position="162"/>
    </location>
</feature>
<keyword evidence="3" id="KW-1185">Reference proteome</keyword>
<keyword evidence="1" id="KW-1133">Transmembrane helix</keyword>
<evidence type="ECO:0000313" key="2">
    <source>
        <dbReference type="EMBL" id="KAJ4459440.1"/>
    </source>
</evidence>
<sequence>MNPLHPCLSCHHFLHSCVGLSIHRILFSTSGILHHDNSHRPRSITSTYNSVLPEIRPPELECPRFKHRNLPDRCVDLFHCDRLADNIQPAPDSISVRHSRYCLFRTPPSPSLARSRVSIRPTPSDKVNSGFNRRLPSWQTFLLSILNHGGLTIFGISALPFFSEY</sequence>
<proteinExistence type="predicted"/>
<protein>
    <submittedName>
        <fullName evidence="2">Uncharacterized protein</fullName>
    </submittedName>
</protein>
<comment type="caution">
    <text evidence="2">The sequence shown here is derived from an EMBL/GenBank/DDBJ whole genome shotgun (WGS) entry which is preliminary data.</text>
</comment>
<name>A0ABQ8UPJ1_9EUKA</name>
<dbReference type="Proteomes" id="UP001141327">
    <property type="component" value="Unassembled WGS sequence"/>
</dbReference>
<dbReference type="EMBL" id="JAPMOS010000019">
    <property type="protein sequence ID" value="KAJ4459440.1"/>
    <property type="molecule type" value="Genomic_DNA"/>
</dbReference>